<dbReference type="Gene3D" id="3.40.630.10">
    <property type="entry name" value="Zn peptidases"/>
    <property type="match status" value="1"/>
</dbReference>
<comment type="caution">
    <text evidence="4">The sequence shown here is derived from an EMBL/GenBank/DDBJ whole genome shotgun (WGS) entry which is preliminary data.</text>
</comment>
<evidence type="ECO:0008006" key="6">
    <source>
        <dbReference type="Google" id="ProtNLM"/>
    </source>
</evidence>
<dbReference type="PANTHER" id="PTHR43270:SF4">
    <property type="entry name" value="CARNOSINE DIPEPTIDASE 2, ISOFORM A"/>
    <property type="match status" value="1"/>
</dbReference>
<keyword evidence="3" id="KW-0378">Hydrolase</keyword>
<evidence type="ECO:0000256" key="2">
    <source>
        <dbReference type="ARBA" id="ARBA00022723"/>
    </source>
</evidence>
<dbReference type="Gene3D" id="3.30.70.360">
    <property type="match status" value="1"/>
</dbReference>
<organism evidence="4 5">
    <name type="scientific">Aromia moschata</name>
    <dbReference type="NCBI Taxonomy" id="1265417"/>
    <lineage>
        <taxon>Eukaryota</taxon>
        <taxon>Metazoa</taxon>
        <taxon>Ecdysozoa</taxon>
        <taxon>Arthropoda</taxon>
        <taxon>Hexapoda</taxon>
        <taxon>Insecta</taxon>
        <taxon>Pterygota</taxon>
        <taxon>Neoptera</taxon>
        <taxon>Endopterygota</taxon>
        <taxon>Coleoptera</taxon>
        <taxon>Polyphaga</taxon>
        <taxon>Cucujiformia</taxon>
        <taxon>Chrysomeloidea</taxon>
        <taxon>Cerambycidae</taxon>
        <taxon>Cerambycinae</taxon>
        <taxon>Callichromatini</taxon>
        <taxon>Aromia</taxon>
    </lineage>
</organism>
<evidence type="ECO:0000256" key="1">
    <source>
        <dbReference type="ARBA" id="ARBA00022670"/>
    </source>
</evidence>
<evidence type="ECO:0000313" key="5">
    <source>
        <dbReference type="Proteomes" id="UP001162162"/>
    </source>
</evidence>
<protein>
    <recommendedName>
        <fullName evidence="6">Cytosolic non-specific dipeptidase</fullName>
    </recommendedName>
</protein>
<keyword evidence="5" id="KW-1185">Reference proteome</keyword>
<sequence>MHYVDSNREQFLQNLGEAVKFKTITTELKYRRDIRNMRKFLEEWFKRLGIRYECFNIGHYTIEGKEVKLPPIILGLLDRCPGKKTICVYLHADVPKPDASKWATDPWTLTTEDKRFYGAGVACGKGPLMSWLHIIEAFRNRNVDIPVNLKLVVEFMNHGQCTGLADFLAGRLEDFLGGIDNVLVSESEWLGEKYPCITHGTVGDKVFFTTKYLLKKSEGSKTDIKEDMKKLFDTICDEDGNIIIPGFHELVDEVTPDEEQIYENIKDFDPEEIRGSLPENQRGWNKMKLLMHFWRFPAIYVDDVQECICDKKDTSVIKRNFVLRIVPKQIIPTTEKCIRDHIAKTVKSLDIENKVTCDLTRAVRPWIEDFRSPAYMAATRATIQIYKECPNIIREDRPRETITILDRVLEKPVVLLPLYCKGCNAGEENENITARNYYEGIKLLAAYMFQVARSRGT</sequence>
<evidence type="ECO:0000256" key="3">
    <source>
        <dbReference type="ARBA" id="ARBA00022801"/>
    </source>
</evidence>
<proteinExistence type="predicted"/>
<dbReference type="Pfam" id="PF01546">
    <property type="entry name" value="Peptidase_M20"/>
    <property type="match status" value="1"/>
</dbReference>
<gene>
    <name evidence="4" type="ORF">NQ318_001498</name>
</gene>
<keyword evidence="1" id="KW-0645">Protease</keyword>
<dbReference type="PANTHER" id="PTHR43270">
    <property type="entry name" value="BETA-ALA-HIS DIPEPTIDASE"/>
    <property type="match status" value="1"/>
</dbReference>
<dbReference type="InterPro" id="IPR051458">
    <property type="entry name" value="Cyt/Met_Dipeptidase"/>
</dbReference>
<dbReference type="GO" id="GO:0006508">
    <property type="term" value="P:proteolysis"/>
    <property type="evidence" value="ECO:0007669"/>
    <property type="project" value="UniProtKB-KW"/>
</dbReference>
<dbReference type="SUPFAM" id="SSF53187">
    <property type="entry name" value="Zn-dependent exopeptidases"/>
    <property type="match status" value="1"/>
</dbReference>
<dbReference type="AlphaFoldDB" id="A0AAV8Y8V4"/>
<dbReference type="GO" id="GO:0046872">
    <property type="term" value="F:metal ion binding"/>
    <property type="evidence" value="ECO:0007669"/>
    <property type="project" value="UniProtKB-KW"/>
</dbReference>
<dbReference type="InterPro" id="IPR002933">
    <property type="entry name" value="Peptidase_M20"/>
</dbReference>
<dbReference type="EMBL" id="JAPWTK010000167">
    <property type="protein sequence ID" value="KAJ8947213.1"/>
    <property type="molecule type" value="Genomic_DNA"/>
</dbReference>
<keyword evidence="2" id="KW-0479">Metal-binding</keyword>
<accession>A0AAV8Y8V4</accession>
<dbReference type="GO" id="GO:0008233">
    <property type="term" value="F:peptidase activity"/>
    <property type="evidence" value="ECO:0007669"/>
    <property type="project" value="UniProtKB-KW"/>
</dbReference>
<evidence type="ECO:0000313" key="4">
    <source>
        <dbReference type="EMBL" id="KAJ8947213.1"/>
    </source>
</evidence>
<reference evidence="4" key="1">
    <citation type="journal article" date="2023" name="Insect Mol. Biol.">
        <title>Genome sequencing provides insights into the evolution of gene families encoding plant cell wall-degrading enzymes in longhorned beetles.</title>
        <authorList>
            <person name="Shin N.R."/>
            <person name="Okamura Y."/>
            <person name="Kirsch R."/>
            <person name="Pauchet Y."/>
        </authorList>
    </citation>
    <scope>NUCLEOTIDE SEQUENCE</scope>
    <source>
        <strain evidence="4">AMC_N1</strain>
    </source>
</reference>
<dbReference type="Proteomes" id="UP001162162">
    <property type="component" value="Unassembled WGS sequence"/>
</dbReference>
<name>A0AAV8Y8V4_9CUCU</name>